<sequence length="119" mass="13284">MHVQRISAGRLIGPEFVLISTRTWSRPRLSLISSPSLARFSHPPPRESSTSTPPRPSPDPGKSQINTSQLQLPTRPRRRQLHSSPPPSCHLHHHHGACHVSPARVFPLPFLLMTTPPPR</sequence>
<dbReference type="AlphaFoldDB" id="A0A428V259"/>
<evidence type="ECO:0000256" key="1">
    <source>
        <dbReference type="SAM" id="MobiDB-lite"/>
    </source>
</evidence>
<dbReference type="EMBL" id="NIZV01000004">
    <property type="protein sequence ID" value="RSM20567.1"/>
    <property type="molecule type" value="Genomic_DNA"/>
</dbReference>
<organism evidence="2 3">
    <name type="scientific">Fusarium ambrosium</name>
    <dbReference type="NCBI Taxonomy" id="131363"/>
    <lineage>
        <taxon>Eukaryota</taxon>
        <taxon>Fungi</taxon>
        <taxon>Dikarya</taxon>
        <taxon>Ascomycota</taxon>
        <taxon>Pezizomycotina</taxon>
        <taxon>Sordariomycetes</taxon>
        <taxon>Hypocreomycetidae</taxon>
        <taxon>Hypocreales</taxon>
        <taxon>Nectriaceae</taxon>
        <taxon>Fusarium</taxon>
        <taxon>Fusarium solani species complex</taxon>
    </lineage>
</organism>
<keyword evidence="3" id="KW-1185">Reference proteome</keyword>
<evidence type="ECO:0000313" key="2">
    <source>
        <dbReference type="EMBL" id="RSM20567.1"/>
    </source>
</evidence>
<reference evidence="2 3" key="1">
    <citation type="submission" date="2017-06" db="EMBL/GenBank/DDBJ databases">
        <title>Cmopartive genomic analysis of Ambrosia Fusariam Clade fungi.</title>
        <authorList>
            <person name="Stajich J.E."/>
            <person name="Carrillo J."/>
            <person name="Kijimoto T."/>
            <person name="Eskalen A."/>
            <person name="O'Donnell K."/>
            <person name="Kasson M."/>
        </authorList>
    </citation>
    <scope>NUCLEOTIDE SEQUENCE [LARGE SCALE GENOMIC DNA]</scope>
    <source>
        <strain evidence="2 3">NRRL 20438</strain>
    </source>
</reference>
<protein>
    <submittedName>
        <fullName evidence="2">Uncharacterized protein</fullName>
    </submittedName>
</protein>
<dbReference type="Proteomes" id="UP000288429">
    <property type="component" value="Unassembled WGS sequence"/>
</dbReference>
<gene>
    <name evidence="2" type="ORF">CDV31_000544</name>
</gene>
<name>A0A428V259_9HYPO</name>
<comment type="caution">
    <text evidence="2">The sequence shown here is derived from an EMBL/GenBank/DDBJ whole genome shotgun (WGS) entry which is preliminary data.</text>
</comment>
<proteinExistence type="predicted"/>
<accession>A0A428V259</accession>
<evidence type="ECO:0000313" key="3">
    <source>
        <dbReference type="Proteomes" id="UP000288429"/>
    </source>
</evidence>
<feature type="region of interest" description="Disordered" evidence="1">
    <location>
        <begin position="35"/>
        <end position="95"/>
    </location>
</feature>